<reference evidence="1 2" key="1">
    <citation type="submission" date="2015-11" db="EMBL/GenBank/DDBJ databases">
        <title>Exploring the genomic traits of fungus-feeding bacterial genus Collimonas.</title>
        <authorList>
            <person name="Song C."/>
            <person name="Schmidt R."/>
            <person name="de Jager V."/>
            <person name="Krzyzanowska D."/>
            <person name="Jongedijk E."/>
            <person name="Cankar K."/>
            <person name="Beekwilder J."/>
            <person name="van Veen A."/>
            <person name="de Boer W."/>
            <person name="van Veen J.A."/>
            <person name="Garbeva P."/>
        </authorList>
    </citation>
    <scope>NUCLEOTIDE SEQUENCE [LARGE SCALE GENOMIC DNA]</scope>
    <source>
        <strain evidence="1 2">Ter91</strain>
    </source>
</reference>
<dbReference type="EMBL" id="CP013234">
    <property type="protein sequence ID" value="AMP06560.1"/>
    <property type="molecule type" value="Genomic_DNA"/>
</dbReference>
<organism evidence="1 2">
    <name type="scientific">Collimonas pratensis</name>
    <dbReference type="NCBI Taxonomy" id="279113"/>
    <lineage>
        <taxon>Bacteria</taxon>
        <taxon>Pseudomonadati</taxon>
        <taxon>Pseudomonadota</taxon>
        <taxon>Betaproteobacteria</taxon>
        <taxon>Burkholderiales</taxon>
        <taxon>Oxalobacteraceae</taxon>
        <taxon>Collimonas</taxon>
    </lineage>
</organism>
<protein>
    <submittedName>
        <fullName evidence="1">Uncharacterized protein</fullName>
    </submittedName>
</protein>
<sequence>MHAESVLEGGINVLPQSYWNVQCESTVRLFYAAKTECKKSAKKTIISN</sequence>
<gene>
    <name evidence="1" type="ORF">CPter91_4245</name>
</gene>
<name>A0A127Q903_9BURK</name>
<dbReference type="KEGG" id="cpra:CPter91_4245"/>
<dbReference type="Proteomes" id="UP000074561">
    <property type="component" value="Chromosome"/>
</dbReference>
<accession>A0A127Q903</accession>
<evidence type="ECO:0000313" key="1">
    <source>
        <dbReference type="EMBL" id="AMP06560.1"/>
    </source>
</evidence>
<proteinExistence type="predicted"/>
<dbReference type="AlphaFoldDB" id="A0A127Q903"/>
<evidence type="ECO:0000313" key="2">
    <source>
        <dbReference type="Proteomes" id="UP000074561"/>
    </source>
</evidence>